<name>A0A5J9VUP4_9POAL</name>
<feature type="non-terminal residue" evidence="3">
    <location>
        <position position="1"/>
    </location>
</feature>
<gene>
    <name evidence="3" type="ORF">EJB05_12718</name>
</gene>
<reference evidence="3 4" key="1">
    <citation type="journal article" date="2019" name="Sci. Rep.">
        <title>A high-quality genome of Eragrostis curvula grass provides insights into Poaceae evolution and supports new strategies to enhance forage quality.</title>
        <authorList>
            <person name="Carballo J."/>
            <person name="Santos B.A.C.M."/>
            <person name="Zappacosta D."/>
            <person name="Garbus I."/>
            <person name="Selva J.P."/>
            <person name="Gallo C.A."/>
            <person name="Diaz A."/>
            <person name="Albertini E."/>
            <person name="Caccamo M."/>
            <person name="Echenique V."/>
        </authorList>
    </citation>
    <scope>NUCLEOTIDE SEQUENCE [LARGE SCALE GENOMIC DNA]</scope>
    <source>
        <strain evidence="4">cv. Victoria</strain>
        <tissue evidence="3">Leaf</tissue>
    </source>
</reference>
<comment type="caution">
    <text evidence="3">The sequence shown here is derived from an EMBL/GenBank/DDBJ whole genome shotgun (WGS) entry which is preliminary data.</text>
</comment>
<accession>A0A5J9VUP4</accession>
<evidence type="ECO:0000256" key="1">
    <source>
        <dbReference type="SAM" id="MobiDB-lite"/>
    </source>
</evidence>
<dbReference type="OrthoDB" id="843225at2759"/>
<sequence>MVEEASAAVAGVGTMKMTMMVVGVDESEHNYYAQQWALQHFFPPVGQPQQYHLVVVSAVSAVSAVSFATPDAPVVMPLTDADLKKEAQRVIDKAKLLCAHGTPFNADPSFVMLGGWRLASLLQVTDAVFEVLVGDATNVLCEAVERHQADMLVVGSHGYGAIKSSPGHLGRAKWASSQPGPFGTVRARPGPIDTRTGPARSP</sequence>
<proteinExistence type="predicted"/>
<organism evidence="3 4">
    <name type="scientific">Eragrostis curvula</name>
    <name type="common">weeping love grass</name>
    <dbReference type="NCBI Taxonomy" id="38414"/>
    <lineage>
        <taxon>Eukaryota</taxon>
        <taxon>Viridiplantae</taxon>
        <taxon>Streptophyta</taxon>
        <taxon>Embryophyta</taxon>
        <taxon>Tracheophyta</taxon>
        <taxon>Spermatophyta</taxon>
        <taxon>Magnoliopsida</taxon>
        <taxon>Liliopsida</taxon>
        <taxon>Poales</taxon>
        <taxon>Poaceae</taxon>
        <taxon>PACMAD clade</taxon>
        <taxon>Chloridoideae</taxon>
        <taxon>Eragrostideae</taxon>
        <taxon>Eragrostidinae</taxon>
        <taxon>Eragrostis</taxon>
    </lineage>
</organism>
<dbReference type="Gramene" id="TVU39305">
    <property type="protein sequence ID" value="TVU39305"/>
    <property type="gene ID" value="EJB05_12718"/>
</dbReference>
<dbReference type="AlphaFoldDB" id="A0A5J9VUP4"/>
<dbReference type="Proteomes" id="UP000324897">
    <property type="component" value="Chromosome 4"/>
</dbReference>
<feature type="domain" description="UspA" evidence="2">
    <location>
        <begin position="20"/>
        <end position="163"/>
    </location>
</feature>
<feature type="region of interest" description="Disordered" evidence="1">
    <location>
        <begin position="170"/>
        <end position="202"/>
    </location>
</feature>
<keyword evidence="4" id="KW-1185">Reference proteome</keyword>
<dbReference type="PANTHER" id="PTHR46553">
    <property type="entry name" value="ADENINE NUCLEOTIDE ALPHA HYDROLASES-LIKE SUPERFAMILY PROTEIN"/>
    <property type="match status" value="1"/>
</dbReference>
<dbReference type="InterPro" id="IPR014729">
    <property type="entry name" value="Rossmann-like_a/b/a_fold"/>
</dbReference>
<dbReference type="SUPFAM" id="SSF52402">
    <property type="entry name" value="Adenine nucleotide alpha hydrolases-like"/>
    <property type="match status" value="1"/>
</dbReference>
<dbReference type="EMBL" id="RWGY01000007">
    <property type="protein sequence ID" value="TVU39305.1"/>
    <property type="molecule type" value="Genomic_DNA"/>
</dbReference>
<evidence type="ECO:0000313" key="4">
    <source>
        <dbReference type="Proteomes" id="UP000324897"/>
    </source>
</evidence>
<dbReference type="PANTHER" id="PTHR46553:SF3">
    <property type="entry name" value="ADENINE NUCLEOTIDE ALPHA HYDROLASES-LIKE SUPERFAMILY PROTEIN"/>
    <property type="match status" value="1"/>
</dbReference>
<evidence type="ECO:0000259" key="2">
    <source>
        <dbReference type="Pfam" id="PF00582"/>
    </source>
</evidence>
<evidence type="ECO:0000313" key="3">
    <source>
        <dbReference type="EMBL" id="TVU39305.1"/>
    </source>
</evidence>
<protein>
    <recommendedName>
        <fullName evidence="2">UspA domain-containing protein</fullName>
    </recommendedName>
</protein>
<dbReference type="Gene3D" id="3.40.50.620">
    <property type="entry name" value="HUPs"/>
    <property type="match status" value="1"/>
</dbReference>
<dbReference type="InterPro" id="IPR006016">
    <property type="entry name" value="UspA"/>
</dbReference>
<dbReference type="Pfam" id="PF00582">
    <property type="entry name" value="Usp"/>
    <property type="match status" value="1"/>
</dbReference>